<dbReference type="AlphaFoldDB" id="A0A174S8Y0"/>
<accession>A0A174S8Y0</accession>
<evidence type="ECO:0000313" key="3">
    <source>
        <dbReference type="EMBL" id="CUP91875.1"/>
    </source>
</evidence>
<evidence type="ECO:0000259" key="2">
    <source>
        <dbReference type="SMART" id="SM00635"/>
    </source>
</evidence>
<dbReference type="SUPFAM" id="SSF49373">
    <property type="entry name" value="Invasin/intimin cell-adhesion fragments"/>
    <property type="match status" value="1"/>
</dbReference>
<evidence type="ECO:0000313" key="4">
    <source>
        <dbReference type="Proteomes" id="UP000095413"/>
    </source>
</evidence>
<dbReference type="EMBL" id="CZBA01000022">
    <property type="protein sequence ID" value="CUP91875.1"/>
    <property type="molecule type" value="Genomic_DNA"/>
</dbReference>
<protein>
    <submittedName>
        <fullName evidence="3">Bacterial Ig-like domain (Group 2)</fullName>
    </submittedName>
</protein>
<feature type="chain" id="PRO_5008032527" evidence="1">
    <location>
        <begin position="29"/>
        <end position="230"/>
    </location>
</feature>
<proteinExistence type="predicted"/>
<dbReference type="InterPro" id="IPR008964">
    <property type="entry name" value="Invasin/intimin_cell_adhesion"/>
</dbReference>
<keyword evidence="1" id="KW-0732">Signal</keyword>
<organism evidence="3 4">
    <name type="scientific">Blautia obeum</name>
    <dbReference type="NCBI Taxonomy" id="40520"/>
    <lineage>
        <taxon>Bacteria</taxon>
        <taxon>Bacillati</taxon>
        <taxon>Bacillota</taxon>
        <taxon>Clostridia</taxon>
        <taxon>Lachnospirales</taxon>
        <taxon>Lachnospiraceae</taxon>
        <taxon>Blautia</taxon>
    </lineage>
</organism>
<dbReference type="PROSITE" id="PS51257">
    <property type="entry name" value="PROKAR_LIPOPROTEIN"/>
    <property type="match status" value="1"/>
</dbReference>
<dbReference type="Pfam" id="PF02368">
    <property type="entry name" value="Big_2"/>
    <property type="match status" value="1"/>
</dbReference>
<evidence type="ECO:0000256" key="1">
    <source>
        <dbReference type="SAM" id="SignalP"/>
    </source>
</evidence>
<reference evidence="3 4" key="1">
    <citation type="submission" date="2015-09" db="EMBL/GenBank/DDBJ databases">
        <authorList>
            <consortium name="Pathogen Informatics"/>
        </authorList>
    </citation>
    <scope>NUCLEOTIDE SEQUENCE [LARGE SCALE GENOMIC DNA]</scope>
    <source>
        <strain evidence="3 4">2789STDY5834921</strain>
    </source>
</reference>
<dbReference type="InterPro" id="IPR003343">
    <property type="entry name" value="Big_2"/>
</dbReference>
<dbReference type="Gene3D" id="2.60.40.1080">
    <property type="match status" value="1"/>
</dbReference>
<feature type="domain" description="BIG2" evidence="2">
    <location>
        <begin position="39"/>
        <end position="114"/>
    </location>
</feature>
<gene>
    <name evidence="3" type="ORF">ERS852533_03032</name>
</gene>
<name>A0A174S8Y0_9FIRM</name>
<sequence length="230" mass="24907">MKKSKVAILLAAALTVSCMNGMMVPANAADLIVSCSVVYAGGIRLNKSKVQLYAGGKTTITAVGGNSKVTWTSSNSKIASVSSRGKRAVVTARKPGKAVITAKYGKKKLKCTVTVKKAKTVINKSTLKGTWEVDVPMTVKVNKTSIRWIYGSAFYYGNAMKFANNGSFLYYVGAGNGGKGSYKIGSNSITYSVRTYEEGSLEKGTIKVIKGKNIRLMTRYDIYKIYWKKK</sequence>
<dbReference type="RefSeq" id="WP_055056770.1">
    <property type="nucleotide sequence ID" value="NZ_CP176627.1"/>
</dbReference>
<dbReference type="Proteomes" id="UP000095413">
    <property type="component" value="Unassembled WGS sequence"/>
</dbReference>
<dbReference type="SMART" id="SM00635">
    <property type="entry name" value="BID_2"/>
    <property type="match status" value="1"/>
</dbReference>
<feature type="signal peptide" evidence="1">
    <location>
        <begin position="1"/>
        <end position="28"/>
    </location>
</feature>
<dbReference type="OrthoDB" id="2348975at2"/>